<evidence type="ECO:0000313" key="2">
    <source>
        <dbReference type="Proteomes" id="UP000291831"/>
    </source>
</evidence>
<dbReference type="EMBL" id="RPGO01000030">
    <property type="protein sequence ID" value="RZB29218.1"/>
    <property type="molecule type" value="Genomic_DNA"/>
</dbReference>
<name>A0A8B3S0C0_9EURY</name>
<gene>
    <name evidence="1" type="ORF">AEth_01360</name>
</gene>
<comment type="caution">
    <text evidence="1">The sequence shown here is derived from an EMBL/GenBank/DDBJ whole genome shotgun (WGS) entry which is preliminary data.</text>
</comment>
<protein>
    <submittedName>
        <fullName evidence="1">Uncharacterized protein</fullName>
    </submittedName>
</protein>
<dbReference type="AlphaFoldDB" id="A0A8B3S0C0"/>
<dbReference type="Proteomes" id="UP000291831">
    <property type="component" value="Unassembled WGS sequence"/>
</dbReference>
<evidence type="ECO:0000313" key="1">
    <source>
        <dbReference type="EMBL" id="RZB29218.1"/>
    </source>
</evidence>
<reference evidence="2" key="1">
    <citation type="submission" date="2019-01" db="EMBL/GenBank/DDBJ databases">
        <title>Anaerobic oxidation of ethane by archaea from a marine hydrocarbon seep.</title>
        <authorList>
            <person name="Musat F."/>
        </authorList>
    </citation>
    <scope>NUCLEOTIDE SEQUENCE [LARGE SCALE GENOMIC DNA]</scope>
</reference>
<sequence>MRVTITLDKHDRRIKAIQREIHRLYDTEQRVSCISDEELRGYVEKYFMFESMIENNTYSEDTGDTSSSMEK</sequence>
<organism evidence="1 2">
    <name type="scientific">Candidatus Argoarchaeum ethanivorans</name>
    <dbReference type="NCBI Taxonomy" id="2608793"/>
    <lineage>
        <taxon>Archaea</taxon>
        <taxon>Methanobacteriati</taxon>
        <taxon>Methanobacteriota</taxon>
        <taxon>Stenosarchaea group</taxon>
        <taxon>Methanomicrobia</taxon>
        <taxon>Methanosarcinales</taxon>
        <taxon>Methanosarcinales incertae sedis</taxon>
        <taxon>GOM Arc I cluster</taxon>
        <taxon>Candidatus Argoarchaeum</taxon>
    </lineage>
</organism>
<proteinExistence type="predicted"/>
<accession>A0A8B3S0C0</accession>